<dbReference type="Pfam" id="PF20365">
    <property type="entry name" value="DUF6660"/>
    <property type="match status" value="1"/>
</dbReference>
<evidence type="ECO:0000313" key="2">
    <source>
        <dbReference type="EMBL" id="PWJ43326.1"/>
    </source>
</evidence>
<accession>A0A315ZCM0</accession>
<dbReference type="EMBL" id="QGDO01000002">
    <property type="protein sequence ID" value="PWJ43326.1"/>
    <property type="molecule type" value="Genomic_DNA"/>
</dbReference>
<feature type="signal peptide" evidence="1">
    <location>
        <begin position="1"/>
        <end position="22"/>
    </location>
</feature>
<comment type="caution">
    <text evidence="2">The sequence shown here is derived from an EMBL/GenBank/DDBJ whole genome shotgun (WGS) entry which is preliminary data.</text>
</comment>
<keyword evidence="1" id="KW-0732">Signal</keyword>
<dbReference type="AlphaFoldDB" id="A0A315ZCM0"/>
<evidence type="ECO:0000256" key="1">
    <source>
        <dbReference type="SAM" id="SignalP"/>
    </source>
</evidence>
<feature type="chain" id="PRO_5016258642" description="Secreted protein" evidence="1">
    <location>
        <begin position="23"/>
        <end position="107"/>
    </location>
</feature>
<dbReference type="OrthoDB" id="997115at2"/>
<evidence type="ECO:0008006" key="4">
    <source>
        <dbReference type="Google" id="ProtNLM"/>
    </source>
</evidence>
<organism evidence="2 3">
    <name type="scientific">Sediminitomix flava</name>
    <dbReference type="NCBI Taxonomy" id="379075"/>
    <lineage>
        <taxon>Bacteria</taxon>
        <taxon>Pseudomonadati</taxon>
        <taxon>Bacteroidota</taxon>
        <taxon>Cytophagia</taxon>
        <taxon>Cytophagales</taxon>
        <taxon>Flammeovirgaceae</taxon>
        <taxon>Sediminitomix</taxon>
    </lineage>
</organism>
<dbReference type="InterPro" id="IPR046601">
    <property type="entry name" value="DUF6660"/>
</dbReference>
<protein>
    <recommendedName>
        <fullName evidence="4">Secreted protein</fullName>
    </recommendedName>
</protein>
<dbReference type="Proteomes" id="UP000245535">
    <property type="component" value="Unassembled WGS sequence"/>
</dbReference>
<reference evidence="2 3" key="1">
    <citation type="submission" date="2018-03" db="EMBL/GenBank/DDBJ databases">
        <title>Genomic Encyclopedia of Archaeal and Bacterial Type Strains, Phase II (KMG-II): from individual species to whole genera.</title>
        <authorList>
            <person name="Goeker M."/>
        </authorList>
    </citation>
    <scope>NUCLEOTIDE SEQUENCE [LARGE SCALE GENOMIC DNA]</scope>
    <source>
        <strain evidence="2 3">DSM 28229</strain>
    </source>
</reference>
<keyword evidence="3" id="KW-1185">Reference proteome</keyword>
<dbReference type="RefSeq" id="WP_146201677.1">
    <property type="nucleotide sequence ID" value="NZ_QGDO01000002.1"/>
</dbReference>
<evidence type="ECO:0000313" key="3">
    <source>
        <dbReference type="Proteomes" id="UP000245535"/>
    </source>
</evidence>
<proteinExistence type="predicted"/>
<name>A0A315ZCM0_SEDFL</name>
<sequence length="107" mass="12027">MRKIPFYILSVIVLILSVKPCADGEESILTDTIEANCLLDGDHEDGQLAFEFCSPFCPCGCGVSIEPLTFFTIHIPFFYSYHNINFPLIYSLTESFSEDLLDPPRLA</sequence>
<gene>
    <name evidence="2" type="ORF">BC781_102875</name>
</gene>